<accession>A0A9D1XKK0</accession>
<evidence type="ECO:0000256" key="6">
    <source>
        <dbReference type="PIRSR" id="PIRSR000699-2"/>
    </source>
</evidence>
<gene>
    <name evidence="8" type="ORF">H9980_03470</name>
</gene>
<evidence type="ECO:0000256" key="2">
    <source>
        <dbReference type="ARBA" id="ARBA00022597"/>
    </source>
</evidence>
<dbReference type="PROSITE" id="PS51095">
    <property type="entry name" value="PTS_EIIA_TYPE_3"/>
    <property type="match status" value="1"/>
</dbReference>
<name>A0A9D1XKK0_9FIRM</name>
<evidence type="ECO:0000256" key="3">
    <source>
        <dbReference type="ARBA" id="ARBA00022679"/>
    </source>
</evidence>
<proteinExistence type="predicted"/>
<reference evidence="8" key="2">
    <citation type="submission" date="2021-04" db="EMBL/GenBank/DDBJ databases">
        <authorList>
            <person name="Gilroy R."/>
        </authorList>
    </citation>
    <scope>NUCLEOTIDE SEQUENCE</scope>
    <source>
        <strain evidence="8">ChiGjej1B1-14440</strain>
    </source>
</reference>
<evidence type="ECO:0000256" key="1">
    <source>
        <dbReference type="ARBA" id="ARBA00022448"/>
    </source>
</evidence>
<dbReference type="InterPro" id="IPR036542">
    <property type="entry name" value="PTS_IIA_lac/cel_sf"/>
</dbReference>
<dbReference type="Gene3D" id="1.20.58.80">
    <property type="entry name" value="Phosphotransferase system, lactose/cellobiose-type IIA subunit"/>
    <property type="match status" value="1"/>
</dbReference>
<sequence length="106" mass="11484">MEGLELVSFKIISAVGMAKSSYIEAMKAASEGDFELAKAKIKEGEESFNGGHSAHGELIQKEASGEHVVPTILLMHAEDQLMSAETIKVMALEIIRLNERVAALEK</sequence>
<keyword evidence="6" id="KW-0460">Magnesium</keyword>
<dbReference type="EMBL" id="DXET01000082">
    <property type="protein sequence ID" value="HIX81019.1"/>
    <property type="molecule type" value="Genomic_DNA"/>
</dbReference>
<feature type="modified residue" description="Phosphohistidine; by HPr" evidence="7">
    <location>
        <position position="76"/>
    </location>
</feature>
<dbReference type="GO" id="GO:0016740">
    <property type="term" value="F:transferase activity"/>
    <property type="evidence" value="ECO:0007669"/>
    <property type="project" value="UniProtKB-KW"/>
</dbReference>
<evidence type="ECO:0000313" key="8">
    <source>
        <dbReference type="EMBL" id="HIX81019.1"/>
    </source>
</evidence>
<comment type="caution">
    <text evidence="8">The sequence shown here is derived from an EMBL/GenBank/DDBJ whole genome shotgun (WGS) entry which is preliminary data.</text>
</comment>
<evidence type="ECO:0000256" key="5">
    <source>
        <dbReference type="PIRSR" id="PIRSR000699-1"/>
    </source>
</evidence>
<dbReference type="GO" id="GO:0009401">
    <property type="term" value="P:phosphoenolpyruvate-dependent sugar phosphotransferase system"/>
    <property type="evidence" value="ECO:0007669"/>
    <property type="project" value="UniProtKB-KW"/>
</dbReference>
<keyword evidence="4" id="KW-0598">Phosphotransferase system</keyword>
<dbReference type="PANTHER" id="PTHR34382:SF7">
    <property type="entry name" value="PTS SYSTEM N,N'-DIACETYLCHITOBIOSE-SPECIFIC EIIA COMPONENT"/>
    <property type="match status" value="1"/>
</dbReference>
<keyword evidence="1" id="KW-0813">Transport</keyword>
<dbReference type="InterPro" id="IPR003188">
    <property type="entry name" value="PTS_IIA_lac/cel"/>
</dbReference>
<feature type="binding site" evidence="6">
    <location>
        <position position="79"/>
    </location>
    <ligand>
        <name>Mg(2+)</name>
        <dbReference type="ChEBI" id="CHEBI:18420"/>
        <note>ligand shared between all trimeric partners</note>
    </ligand>
</feature>
<evidence type="ECO:0000256" key="4">
    <source>
        <dbReference type="ARBA" id="ARBA00022683"/>
    </source>
</evidence>
<reference evidence="8" key="1">
    <citation type="journal article" date="2021" name="PeerJ">
        <title>Extensive microbial diversity within the chicken gut microbiome revealed by metagenomics and culture.</title>
        <authorList>
            <person name="Gilroy R."/>
            <person name="Ravi A."/>
            <person name="Getino M."/>
            <person name="Pursley I."/>
            <person name="Horton D.L."/>
            <person name="Alikhan N.F."/>
            <person name="Baker D."/>
            <person name="Gharbi K."/>
            <person name="Hall N."/>
            <person name="Watson M."/>
            <person name="Adriaenssens E.M."/>
            <person name="Foster-Nyarko E."/>
            <person name="Jarju S."/>
            <person name="Secka A."/>
            <person name="Antonio M."/>
            <person name="Oren A."/>
            <person name="Chaudhuri R.R."/>
            <person name="La Ragione R."/>
            <person name="Hildebrand F."/>
            <person name="Pallen M.J."/>
        </authorList>
    </citation>
    <scope>NUCLEOTIDE SEQUENCE</scope>
    <source>
        <strain evidence="8">ChiGjej1B1-14440</strain>
    </source>
</reference>
<dbReference type="AlphaFoldDB" id="A0A9D1XKK0"/>
<keyword evidence="3" id="KW-0808">Transferase</keyword>
<protein>
    <submittedName>
        <fullName evidence="8">PTS lactose/cellobiose transporter subunit IIA</fullName>
    </submittedName>
</protein>
<dbReference type="PANTHER" id="PTHR34382">
    <property type="entry name" value="PTS SYSTEM N,N'-DIACETYLCHITOBIOSE-SPECIFIC EIIA COMPONENT"/>
    <property type="match status" value="1"/>
</dbReference>
<dbReference type="Pfam" id="PF02255">
    <property type="entry name" value="PTS_IIA"/>
    <property type="match status" value="1"/>
</dbReference>
<feature type="active site" description="Tele-phosphohistidine intermediate" evidence="5">
    <location>
        <position position="76"/>
    </location>
</feature>
<dbReference type="PIRSF" id="PIRSF000699">
    <property type="entry name" value="PTS_IILac_III"/>
    <property type="match status" value="1"/>
</dbReference>
<comment type="cofactor">
    <cofactor evidence="6">
        <name>Mg(2+)</name>
        <dbReference type="ChEBI" id="CHEBI:18420"/>
    </cofactor>
    <text evidence="6">Binds 1 Mg(2+) ion per trimer.</text>
</comment>
<dbReference type="SUPFAM" id="SSF46973">
    <property type="entry name" value="Enzyme IIa from lactose specific PTS, IIa-lac"/>
    <property type="match status" value="1"/>
</dbReference>
<evidence type="ECO:0000313" key="9">
    <source>
        <dbReference type="Proteomes" id="UP000886724"/>
    </source>
</evidence>
<evidence type="ECO:0000256" key="7">
    <source>
        <dbReference type="PROSITE-ProRule" id="PRU00418"/>
    </source>
</evidence>
<organism evidence="8 9">
    <name type="scientific">Candidatus Erysipelatoclostridium merdavium</name>
    <dbReference type="NCBI Taxonomy" id="2838566"/>
    <lineage>
        <taxon>Bacteria</taxon>
        <taxon>Bacillati</taxon>
        <taxon>Bacillota</taxon>
        <taxon>Erysipelotrichia</taxon>
        <taxon>Erysipelotrichales</taxon>
        <taxon>Erysipelotrichales incertae sedis</taxon>
    </lineage>
</organism>
<keyword evidence="6" id="KW-0479">Metal-binding</keyword>
<dbReference type="CDD" id="cd00215">
    <property type="entry name" value="PTS_IIA_lac"/>
    <property type="match status" value="1"/>
</dbReference>
<dbReference type="GO" id="GO:0046872">
    <property type="term" value="F:metal ion binding"/>
    <property type="evidence" value="ECO:0007669"/>
    <property type="project" value="UniProtKB-KW"/>
</dbReference>
<dbReference type="Proteomes" id="UP000886724">
    <property type="component" value="Unassembled WGS sequence"/>
</dbReference>
<keyword evidence="2" id="KW-0762">Sugar transport</keyword>